<dbReference type="RefSeq" id="WP_172176712.1">
    <property type="nucleotide sequence ID" value="NZ_CASGIA010000001.1"/>
</dbReference>
<proteinExistence type="predicted"/>
<sequence length="175" mass="20412">MSFEDRLYNDLHGYLCANGEVDKRMPECPDVEDKWQQIAKAYLPDGIREFNGYPTVSLGWMVYVGMAVAQMWDTEWEIYSKIDNLYTYMRDKRGYDNMDEYIRGEVLLLKGDDYVATEKLVGECASRVYNMLQRENIEPATPAAFTAYVSCLHMLYLVGMAMQLKRMGYHMTKID</sequence>
<keyword evidence="1" id="KW-0472">Membrane</keyword>
<dbReference type="GeneID" id="82156547"/>
<keyword evidence="1" id="KW-1133">Transmembrane helix</keyword>
<dbReference type="Proteomes" id="UP001193734">
    <property type="component" value="Unassembled WGS sequence"/>
</dbReference>
<feature type="transmembrane region" description="Helical" evidence="1">
    <location>
        <begin position="143"/>
        <end position="164"/>
    </location>
</feature>
<evidence type="ECO:0000313" key="2">
    <source>
        <dbReference type="EMBL" id="NPE13133.1"/>
    </source>
</evidence>
<evidence type="ECO:0000256" key="1">
    <source>
        <dbReference type="SAM" id="Phobius"/>
    </source>
</evidence>
<comment type="caution">
    <text evidence="2">The sequence shown here is derived from an EMBL/GenBank/DDBJ whole genome shotgun (WGS) entry which is preliminary data.</text>
</comment>
<evidence type="ECO:0000313" key="3">
    <source>
        <dbReference type="Proteomes" id="UP001193734"/>
    </source>
</evidence>
<protein>
    <submittedName>
        <fullName evidence="2">Uncharacterized protein</fullName>
    </submittedName>
</protein>
<name>A0ABX2AT44_9BACT</name>
<gene>
    <name evidence="2" type="ORF">HPS55_02095</name>
</gene>
<reference evidence="2 3" key="1">
    <citation type="submission" date="2020-05" db="EMBL/GenBank/DDBJ databases">
        <title>Distinct polysaccharide utilization as determinants for interspecies competition between intestinal Prevotella spp.</title>
        <authorList>
            <person name="Galvez E.J.C."/>
            <person name="Iljazovic A."/>
            <person name="Strowig T."/>
        </authorList>
    </citation>
    <scope>NUCLEOTIDE SEQUENCE [LARGE SCALE GENOMIC DNA]</scope>
    <source>
        <strain evidence="2 3">PROD</strain>
    </source>
</reference>
<keyword evidence="1" id="KW-0812">Transmembrane</keyword>
<organism evidence="2 3">
    <name type="scientific">Xylanibacter rodentium</name>
    <dbReference type="NCBI Taxonomy" id="2736289"/>
    <lineage>
        <taxon>Bacteria</taxon>
        <taxon>Pseudomonadati</taxon>
        <taxon>Bacteroidota</taxon>
        <taxon>Bacteroidia</taxon>
        <taxon>Bacteroidales</taxon>
        <taxon>Prevotellaceae</taxon>
        <taxon>Xylanibacter</taxon>
    </lineage>
</organism>
<keyword evidence="3" id="KW-1185">Reference proteome</keyword>
<accession>A0ABX2AT44</accession>
<dbReference type="EMBL" id="JABKKE010000002">
    <property type="protein sequence ID" value="NPE13133.1"/>
    <property type="molecule type" value="Genomic_DNA"/>
</dbReference>